<evidence type="ECO:0000313" key="3">
    <source>
        <dbReference type="EMBL" id="CAH0380385.1"/>
    </source>
</evidence>
<sequence>MRTVVLKTLLSKERTAPLKLTIPESWGGAPCSKLIKAWSKRKQCSGELYLASNDGTPIPEDWPWEAAVELTAARCAGRRRRGRRTTTTRPSGATTTRPRTPALRVCCARGAFDEADRAFRRVLEGGAAALGVCVGAAGDAATVASEGLDATTACAADVATARRELLRADGTDDGAEVTRRLERALAAARVAKQTAPESAEIKKLEAAALCRLKRWPEAATALGGDEVDAPKGAVPNTIDRRDALDLLKALCYGGDAARAARVASAWAARFARSRDWCASQARRFGSVAELKDKGDAAFRAGDARAAERWYAAALDEDPEHPALHYNAAACLEKLGRPLDAARCCASALRCRPDYAAARLRRARCLARGAAADGDRGANAKAYLEAALDEYARCPDAAAEQAACRKRLAFCDTADPEADAAAARAYAARARAQQAPPPPPKPKVVGPTLYDVVGAPRDASPSMLKRAYRARALRMHPDKSKAPDAEDRFRELQAAYDVLSDARERAAYDRETFV</sequence>
<dbReference type="InterPro" id="IPR018253">
    <property type="entry name" value="DnaJ_domain_CS"/>
</dbReference>
<dbReference type="InterPro" id="IPR019734">
    <property type="entry name" value="TPR_rpt"/>
</dbReference>
<dbReference type="SMART" id="SM00028">
    <property type="entry name" value="TPR"/>
    <property type="match status" value="2"/>
</dbReference>
<dbReference type="SUPFAM" id="SSF48452">
    <property type="entry name" value="TPR-like"/>
    <property type="match status" value="1"/>
</dbReference>
<dbReference type="OrthoDB" id="552049at2759"/>
<feature type="region of interest" description="Disordered" evidence="1">
    <location>
        <begin position="77"/>
        <end position="98"/>
    </location>
</feature>
<evidence type="ECO:0000313" key="4">
    <source>
        <dbReference type="Proteomes" id="UP000789595"/>
    </source>
</evidence>
<dbReference type="Proteomes" id="UP000789595">
    <property type="component" value="Unassembled WGS sequence"/>
</dbReference>
<dbReference type="PROSITE" id="PS00636">
    <property type="entry name" value="DNAJ_1"/>
    <property type="match status" value="1"/>
</dbReference>
<keyword evidence="4" id="KW-1185">Reference proteome</keyword>
<protein>
    <recommendedName>
        <fullName evidence="2">J domain-containing protein</fullName>
    </recommendedName>
</protein>
<evidence type="ECO:0000259" key="2">
    <source>
        <dbReference type="PROSITE" id="PS50076"/>
    </source>
</evidence>
<dbReference type="InterPro" id="IPR001623">
    <property type="entry name" value="DnaJ_domain"/>
</dbReference>
<feature type="compositionally biased region" description="Basic residues" evidence="1">
    <location>
        <begin position="77"/>
        <end position="86"/>
    </location>
</feature>
<dbReference type="EMBL" id="CAKKNE010000006">
    <property type="protein sequence ID" value="CAH0380385.1"/>
    <property type="molecule type" value="Genomic_DNA"/>
</dbReference>
<evidence type="ECO:0000256" key="1">
    <source>
        <dbReference type="SAM" id="MobiDB-lite"/>
    </source>
</evidence>
<dbReference type="Pfam" id="PF00226">
    <property type="entry name" value="DnaJ"/>
    <property type="match status" value="1"/>
</dbReference>
<dbReference type="PANTHER" id="PTHR44200:SF1">
    <property type="entry name" value="DNAJ HOMOLOG SUBFAMILY C MEMBER 7"/>
    <property type="match status" value="1"/>
</dbReference>
<dbReference type="SMART" id="SM00271">
    <property type="entry name" value="DnaJ"/>
    <property type="match status" value="1"/>
</dbReference>
<dbReference type="PROSITE" id="PS50076">
    <property type="entry name" value="DNAJ_2"/>
    <property type="match status" value="1"/>
</dbReference>
<gene>
    <name evidence="3" type="ORF">PECAL_6P20360</name>
</gene>
<feature type="domain" description="J" evidence="2">
    <location>
        <begin position="447"/>
        <end position="511"/>
    </location>
</feature>
<dbReference type="AlphaFoldDB" id="A0A8J2T3W2"/>
<reference evidence="3" key="1">
    <citation type="submission" date="2021-11" db="EMBL/GenBank/DDBJ databases">
        <authorList>
            <consortium name="Genoscope - CEA"/>
            <person name="William W."/>
        </authorList>
    </citation>
    <scope>NUCLEOTIDE SEQUENCE</scope>
</reference>
<dbReference type="PANTHER" id="PTHR44200">
    <property type="entry name" value="DNAJ HOMOLOG SUBFAMILY C MEMBER 7"/>
    <property type="match status" value="1"/>
</dbReference>
<dbReference type="InterPro" id="IPR011990">
    <property type="entry name" value="TPR-like_helical_dom_sf"/>
</dbReference>
<dbReference type="InterPro" id="IPR036869">
    <property type="entry name" value="J_dom_sf"/>
</dbReference>
<feature type="compositionally biased region" description="Low complexity" evidence="1">
    <location>
        <begin position="87"/>
        <end position="98"/>
    </location>
</feature>
<dbReference type="Gene3D" id="1.10.287.110">
    <property type="entry name" value="DnaJ domain"/>
    <property type="match status" value="1"/>
</dbReference>
<accession>A0A8J2T3W2</accession>
<proteinExistence type="predicted"/>
<comment type="caution">
    <text evidence="3">The sequence shown here is derived from an EMBL/GenBank/DDBJ whole genome shotgun (WGS) entry which is preliminary data.</text>
</comment>
<dbReference type="CDD" id="cd06257">
    <property type="entry name" value="DnaJ"/>
    <property type="match status" value="1"/>
</dbReference>
<name>A0A8J2T3W2_9STRA</name>
<dbReference type="InterPro" id="IPR052758">
    <property type="entry name" value="SRC_co-chaperone"/>
</dbReference>
<organism evidence="3 4">
    <name type="scientific">Pelagomonas calceolata</name>
    <dbReference type="NCBI Taxonomy" id="35677"/>
    <lineage>
        <taxon>Eukaryota</taxon>
        <taxon>Sar</taxon>
        <taxon>Stramenopiles</taxon>
        <taxon>Ochrophyta</taxon>
        <taxon>Pelagophyceae</taxon>
        <taxon>Pelagomonadales</taxon>
        <taxon>Pelagomonadaceae</taxon>
        <taxon>Pelagomonas</taxon>
    </lineage>
</organism>
<dbReference type="SUPFAM" id="SSF46565">
    <property type="entry name" value="Chaperone J-domain"/>
    <property type="match status" value="1"/>
</dbReference>
<dbReference type="Pfam" id="PF14559">
    <property type="entry name" value="TPR_19"/>
    <property type="match status" value="1"/>
</dbReference>
<dbReference type="PRINTS" id="PR00625">
    <property type="entry name" value="JDOMAIN"/>
</dbReference>
<dbReference type="Gene3D" id="1.25.40.10">
    <property type="entry name" value="Tetratricopeptide repeat domain"/>
    <property type="match status" value="1"/>
</dbReference>